<dbReference type="SUPFAM" id="SSF55729">
    <property type="entry name" value="Acyl-CoA N-acyltransferases (Nat)"/>
    <property type="match status" value="1"/>
</dbReference>
<accession>A0ABQ3X2N5</accession>
<dbReference type="PROSITE" id="PS51186">
    <property type="entry name" value="GNAT"/>
    <property type="match status" value="1"/>
</dbReference>
<name>A0ABQ3X2N5_9ACTN</name>
<evidence type="ECO:0000313" key="2">
    <source>
        <dbReference type="EMBL" id="GID52777.1"/>
    </source>
</evidence>
<dbReference type="InterPro" id="IPR016181">
    <property type="entry name" value="Acyl_CoA_acyltransferase"/>
</dbReference>
<evidence type="ECO:0000259" key="1">
    <source>
        <dbReference type="PROSITE" id="PS51186"/>
    </source>
</evidence>
<dbReference type="Pfam" id="PF00583">
    <property type="entry name" value="Acetyltransf_1"/>
    <property type="match status" value="1"/>
</dbReference>
<proteinExistence type="predicted"/>
<reference evidence="2 3" key="1">
    <citation type="submission" date="2021-01" db="EMBL/GenBank/DDBJ databases">
        <title>Whole genome shotgun sequence of Actinoplanes couchii NBRC 106145.</title>
        <authorList>
            <person name="Komaki H."/>
            <person name="Tamura T."/>
        </authorList>
    </citation>
    <scope>NUCLEOTIDE SEQUENCE [LARGE SCALE GENOMIC DNA]</scope>
    <source>
        <strain evidence="2 3">NBRC 106145</strain>
    </source>
</reference>
<dbReference type="InterPro" id="IPR000182">
    <property type="entry name" value="GNAT_dom"/>
</dbReference>
<evidence type="ECO:0000313" key="3">
    <source>
        <dbReference type="Proteomes" id="UP000612282"/>
    </source>
</evidence>
<organism evidence="2 3">
    <name type="scientific">Actinoplanes couchii</name>
    <dbReference type="NCBI Taxonomy" id="403638"/>
    <lineage>
        <taxon>Bacteria</taxon>
        <taxon>Bacillati</taxon>
        <taxon>Actinomycetota</taxon>
        <taxon>Actinomycetes</taxon>
        <taxon>Micromonosporales</taxon>
        <taxon>Micromonosporaceae</taxon>
        <taxon>Actinoplanes</taxon>
    </lineage>
</organism>
<gene>
    <name evidence="2" type="ORF">Aco03nite_011810</name>
</gene>
<feature type="domain" description="N-acetyltransferase" evidence="1">
    <location>
        <begin position="20"/>
        <end position="156"/>
    </location>
</feature>
<protein>
    <recommendedName>
        <fullName evidence="1">N-acetyltransferase domain-containing protein</fullName>
    </recommendedName>
</protein>
<dbReference type="Gene3D" id="3.40.630.30">
    <property type="match status" value="1"/>
</dbReference>
<dbReference type="Proteomes" id="UP000612282">
    <property type="component" value="Unassembled WGS sequence"/>
</dbReference>
<comment type="caution">
    <text evidence="2">The sequence shown here is derived from an EMBL/GenBank/DDBJ whole genome shotgun (WGS) entry which is preliminary data.</text>
</comment>
<sequence>MSFDLAAADFSSESGLPERASVVEWGPDVAERFHAVYVDSFRERPGFPDPSAEEWISETVEEDDFREDWSLLVSLPGVGDAGFVTATEGWIVQVGVVPSARGRGVGAALIRESLRRASASGMRESWLCVNVDNPASELYRRIGFRDRGRRGRFQEV</sequence>
<dbReference type="CDD" id="cd04301">
    <property type="entry name" value="NAT_SF"/>
    <property type="match status" value="1"/>
</dbReference>
<dbReference type="EMBL" id="BOMG01000023">
    <property type="protein sequence ID" value="GID52777.1"/>
    <property type="molecule type" value="Genomic_DNA"/>
</dbReference>
<keyword evidence="3" id="KW-1185">Reference proteome</keyword>